<gene>
    <name evidence="1" type="ORF">MTR67_004050</name>
</gene>
<keyword evidence="2" id="KW-1185">Reference proteome</keyword>
<dbReference type="Proteomes" id="UP001234989">
    <property type="component" value="Chromosome 1"/>
</dbReference>
<sequence length="66" mass="7619">MNLGIKRVMRTGLLSNISRKDLLHHLVHLHQGTNVSTIVRILITSELDLRIRKVVRHNGLLRLLHV</sequence>
<accession>A0AAF0PWU8</accession>
<organism evidence="1 2">
    <name type="scientific">Solanum verrucosum</name>
    <dbReference type="NCBI Taxonomy" id="315347"/>
    <lineage>
        <taxon>Eukaryota</taxon>
        <taxon>Viridiplantae</taxon>
        <taxon>Streptophyta</taxon>
        <taxon>Embryophyta</taxon>
        <taxon>Tracheophyta</taxon>
        <taxon>Spermatophyta</taxon>
        <taxon>Magnoliopsida</taxon>
        <taxon>eudicotyledons</taxon>
        <taxon>Gunneridae</taxon>
        <taxon>Pentapetalae</taxon>
        <taxon>asterids</taxon>
        <taxon>lamiids</taxon>
        <taxon>Solanales</taxon>
        <taxon>Solanaceae</taxon>
        <taxon>Solanoideae</taxon>
        <taxon>Solaneae</taxon>
        <taxon>Solanum</taxon>
    </lineage>
</organism>
<name>A0AAF0PWU8_SOLVR</name>
<protein>
    <submittedName>
        <fullName evidence="1">Uncharacterized protein</fullName>
    </submittedName>
</protein>
<evidence type="ECO:0000313" key="1">
    <source>
        <dbReference type="EMBL" id="WMV10665.1"/>
    </source>
</evidence>
<evidence type="ECO:0000313" key="2">
    <source>
        <dbReference type="Proteomes" id="UP001234989"/>
    </source>
</evidence>
<dbReference type="AlphaFoldDB" id="A0AAF0PWU8"/>
<proteinExistence type="predicted"/>
<dbReference type="EMBL" id="CP133612">
    <property type="protein sequence ID" value="WMV10665.1"/>
    <property type="molecule type" value="Genomic_DNA"/>
</dbReference>
<reference evidence="1" key="1">
    <citation type="submission" date="2023-08" db="EMBL/GenBank/DDBJ databases">
        <title>A de novo genome assembly of Solanum verrucosum Schlechtendal, a Mexican diploid species geographically isolated from the other diploid A-genome species in potato relatives.</title>
        <authorList>
            <person name="Hosaka K."/>
        </authorList>
    </citation>
    <scope>NUCLEOTIDE SEQUENCE</scope>
    <source>
        <tissue evidence="1">Young leaves</tissue>
    </source>
</reference>
<feature type="non-terminal residue" evidence="1">
    <location>
        <position position="66"/>
    </location>
</feature>